<keyword evidence="1" id="KW-1185">Reference proteome</keyword>
<protein>
    <submittedName>
        <fullName evidence="2">Arginyltransferase</fullName>
    </submittedName>
</protein>
<dbReference type="WBParaSite" id="jg8121.1">
    <property type="protein sequence ID" value="jg8121.1"/>
    <property type="gene ID" value="jg8121"/>
</dbReference>
<name>A0A915EPJ9_9BILA</name>
<dbReference type="Proteomes" id="UP000887574">
    <property type="component" value="Unplaced"/>
</dbReference>
<evidence type="ECO:0000313" key="1">
    <source>
        <dbReference type="Proteomes" id="UP000887574"/>
    </source>
</evidence>
<accession>A0A915EPJ9</accession>
<evidence type="ECO:0000313" key="2">
    <source>
        <dbReference type="WBParaSite" id="jg8121.1"/>
    </source>
</evidence>
<reference evidence="2" key="1">
    <citation type="submission" date="2022-11" db="UniProtKB">
        <authorList>
            <consortium name="WormBaseParasite"/>
        </authorList>
    </citation>
    <scope>IDENTIFICATION</scope>
</reference>
<sequence>MKQRLKRLTRISKGIQRNLAEFEASLVGPKFAIVLEQKELEKRSKQRRPRRKLRIRKRELCFSKRESDNKLFITNYLVRNMQNNASIVRYSGISSGSLCGYCKSTKVARRETFGVIAHLLSPEVFNQILDVGWSRSLGLPPQRFSLSMPVGQRLEAIWKILVQTDYGENLLPSVHYSARCAQISVVKNSEAHPSNYVRISQMGQETGSSFLR</sequence>
<dbReference type="AlphaFoldDB" id="A0A915EPJ9"/>
<proteinExistence type="predicted"/>
<organism evidence="1 2">
    <name type="scientific">Ditylenchus dipsaci</name>
    <dbReference type="NCBI Taxonomy" id="166011"/>
    <lineage>
        <taxon>Eukaryota</taxon>
        <taxon>Metazoa</taxon>
        <taxon>Ecdysozoa</taxon>
        <taxon>Nematoda</taxon>
        <taxon>Chromadorea</taxon>
        <taxon>Rhabditida</taxon>
        <taxon>Tylenchina</taxon>
        <taxon>Tylenchomorpha</taxon>
        <taxon>Sphaerularioidea</taxon>
        <taxon>Anguinidae</taxon>
        <taxon>Anguininae</taxon>
        <taxon>Ditylenchus</taxon>
    </lineage>
</organism>